<evidence type="ECO:0000313" key="7">
    <source>
        <dbReference type="EMBL" id="MEZ0450932.1"/>
    </source>
</evidence>
<dbReference type="Proteomes" id="UP001566204">
    <property type="component" value="Unassembled WGS sequence"/>
</dbReference>
<dbReference type="EC" id="3.1.11.6" evidence="6"/>
<sequence length="74" mass="8319">MDPTNYTYTDAYNELQSIVRDIENGTTNIDELAEKISRASLLIEVCRAKLTATEDEVSSLLQKISPAQEPDQEE</sequence>
<reference evidence="8 9" key="1">
    <citation type="submission" date="2019-05" db="EMBL/GenBank/DDBJ databases">
        <authorList>
            <consortium name="Pathogen Informatics"/>
        </authorList>
    </citation>
    <scope>NUCLEOTIDE SEQUENCE [LARGE SCALE GENOMIC DNA]</scope>
    <source>
        <strain evidence="8 9">NCTC11429</strain>
    </source>
</reference>
<dbReference type="InterPro" id="IPR003761">
    <property type="entry name" value="Exonuc_VII_S"/>
</dbReference>
<evidence type="ECO:0000313" key="10">
    <source>
        <dbReference type="Proteomes" id="UP001566204"/>
    </source>
</evidence>
<dbReference type="STRING" id="1123265.GCA_000686625_01946"/>
<dbReference type="GO" id="GO:0008855">
    <property type="term" value="F:exodeoxyribonuclease VII activity"/>
    <property type="evidence" value="ECO:0007669"/>
    <property type="project" value="UniProtKB-UniRule"/>
</dbReference>
<evidence type="ECO:0000256" key="5">
    <source>
        <dbReference type="ARBA" id="ARBA00022839"/>
    </source>
</evidence>
<dbReference type="Gene3D" id="1.10.287.1040">
    <property type="entry name" value="Exonuclease VII, small subunit"/>
    <property type="match status" value="1"/>
</dbReference>
<dbReference type="AlphaFoldDB" id="A0A4U9UP02"/>
<protein>
    <recommendedName>
        <fullName evidence="6">Exodeoxyribonuclease VII small subunit</fullName>
        <ecNumber evidence="6">3.1.11.6</ecNumber>
    </recommendedName>
</protein>
<dbReference type="Proteomes" id="UP000308196">
    <property type="component" value="Chromosome"/>
</dbReference>
<keyword evidence="5" id="KW-0269">Exonuclease</keyword>
<evidence type="ECO:0000313" key="9">
    <source>
        <dbReference type="Proteomes" id="UP000308196"/>
    </source>
</evidence>
<keyword evidence="2" id="KW-0963">Cytoplasm</keyword>
<evidence type="ECO:0000256" key="6">
    <source>
        <dbReference type="NCBIfam" id="TIGR01280"/>
    </source>
</evidence>
<dbReference type="GO" id="GO:0009318">
    <property type="term" value="C:exodeoxyribonuclease VII complex"/>
    <property type="evidence" value="ECO:0007669"/>
    <property type="project" value="UniProtKB-UniRule"/>
</dbReference>
<accession>A0A4U9UP02</accession>
<proteinExistence type="inferred from homology"/>
<comment type="similarity">
    <text evidence="1">Belongs to the XseB family.</text>
</comment>
<dbReference type="RefSeq" id="WP_028069418.1">
    <property type="nucleotide sequence ID" value="NZ_CP141191.1"/>
</dbReference>
<dbReference type="Pfam" id="PF02609">
    <property type="entry name" value="Exonuc_VII_S"/>
    <property type="match status" value="1"/>
</dbReference>
<dbReference type="GeneID" id="78462268"/>
<dbReference type="SUPFAM" id="SSF116842">
    <property type="entry name" value="XseB-like"/>
    <property type="match status" value="1"/>
</dbReference>
<dbReference type="EMBL" id="JBEOQB010000001">
    <property type="protein sequence ID" value="MEZ0450932.1"/>
    <property type="molecule type" value="Genomic_DNA"/>
</dbReference>
<evidence type="ECO:0000313" key="8">
    <source>
        <dbReference type="EMBL" id="VTR35455.1"/>
    </source>
</evidence>
<dbReference type="EMBL" id="LR590484">
    <property type="protein sequence ID" value="VTR35455.1"/>
    <property type="molecule type" value="Genomic_DNA"/>
</dbReference>
<gene>
    <name evidence="7" type="primary">xseB</name>
    <name evidence="7" type="ORF">ABTW24_04925</name>
    <name evidence="8" type="ORF">NCTC11429_01509</name>
</gene>
<reference evidence="7 10" key="2">
    <citation type="submission" date="2024-06" db="EMBL/GenBank/DDBJ databases">
        <title>Soil Sphingobacterium thalpophilum.</title>
        <authorList>
            <person name="Yang J."/>
            <person name="Li J."/>
        </authorList>
    </citation>
    <scope>NUCLEOTIDE SEQUENCE [LARGE SCALE GENOMIC DNA]</scope>
    <source>
        <strain evidence="7 10">22g91tb</strain>
    </source>
</reference>
<dbReference type="InterPro" id="IPR037004">
    <property type="entry name" value="Exonuc_VII_ssu_sf"/>
</dbReference>
<keyword evidence="4 7" id="KW-0378">Hydrolase</keyword>
<keyword evidence="3" id="KW-0540">Nuclease</keyword>
<evidence type="ECO:0000256" key="4">
    <source>
        <dbReference type="ARBA" id="ARBA00022801"/>
    </source>
</evidence>
<evidence type="ECO:0000256" key="2">
    <source>
        <dbReference type="ARBA" id="ARBA00022490"/>
    </source>
</evidence>
<name>A0A4U9UP02_9SPHI</name>
<evidence type="ECO:0000256" key="1">
    <source>
        <dbReference type="ARBA" id="ARBA00009998"/>
    </source>
</evidence>
<dbReference type="KEGG" id="stha:NCTC11429_01509"/>
<dbReference type="GO" id="GO:0006308">
    <property type="term" value="P:DNA catabolic process"/>
    <property type="evidence" value="ECO:0007669"/>
    <property type="project" value="UniProtKB-UniRule"/>
</dbReference>
<dbReference type="NCBIfam" id="TIGR01280">
    <property type="entry name" value="xseB"/>
    <property type="match status" value="1"/>
</dbReference>
<organism evidence="8 9">
    <name type="scientific">Sphingobacterium thalpophilum</name>
    <dbReference type="NCBI Taxonomy" id="259"/>
    <lineage>
        <taxon>Bacteria</taxon>
        <taxon>Pseudomonadati</taxon>
        <taxon>Bacteroidota</taxon>
        <taxon>Sphingobacteriia</taxon>
        <taxon>Sphingobacteriales</taxon>
        <taxon>Sphingobacteriaceae</taxon>
        <taxon>Sphingobacterium</taxon>
    </lineage>
</organism>
<evidence type="ECO:0000256" key="3">
    <source>
        <dbReference type="ARBA" id="ARBA00022722"/>
    </source>
</evidence>
<keyword evidence="10" id="KW-1185">Reference proteome</keyword>